<reference evidence="5" key="2">
    <citation type="submission" date="2012-11" db="EMBL/GenBank/DDBJ databases">
        <authorList>
            <person name="Kuo A."/>
            <person name="Curtis B.A."/>
            <person name="Tanifuji G."/>
            <person name="Burki F."/>
            <person name="Gruber A."/>
            <person name="Irimia M."/>
            <person name="Maruyama S."/>
            <person name="Arias M.C."/>
            <person name="Ball S.G."/>
            <person name="Gile G.H."/>
            <person name="Hirakawa Y."/>
            <person name="Hopkins J.F."/>
            <person name="Rensing S.A."/>
            <person name="Schmutz J."/>
            <person name="Symeonidi A."/>
            <person name="Elias M."/>
            <person name="Eveleigh R.J."/>
            <person name="Herman E.K."/>
            <person name="Klute M.J."/>
            <person name="Nakayama T."/>
            <person name="Obornik M."/>
            <person name="Reyes-Prieto A."/>
            <person name="Armbrust E.V."/>
            <person name="Aves S.J."/>
            <person name="Beiko R.G."/>
            <person name="Coutinho P."/>
            <person name="Dacks J.B."/>
            <person name="Durnford D.G."/>
            <person name="Fast N.M."/>
            <person name="Green B.R."/>
            <person name="Grisdale C."/>
            <person name="Hempe F."/>
            <person name="Henrissat B."/>
            <person name="Hoppner M.P."/>
            <person name="Ishida K.-I."/>
            <person name="Kim E."/>
            <person name="Koreny L."/>
            <person name="Kroth P.G."/>
            <person name="Liu Y."/>
            <person name="Malik S.-B."/>
            <person name="Maier U.G."/>
            <person name="McRose D."/>
            <person name="Mock T."/>
            <person name="Neilson J.A."/>
            <person name="Onodera N.T."/>
            <person name="Poole A.M."/>
            <person name="Pritham E.J."/>
            <person name="Richards T.A."/>
            <person name="Rocap G."/>
            <person name="Roy S.W."/>
            <person name="Sarai C."/>
            <person name="Schaack S."/>
            <person name="Shirato S."/>
            <person name="Slamovits C.H."/>
            <person name="Spencer D.F."/>
            <person name="Suzuki S."/>
            <person name="Worden A.Z."/>
            <person name="Zauner S."/>
            <person name="Barry K."/>
            <person name="Bell C."/>
            <person name="Bharti A.K."/>
            <person name="Crow J.A."/>
            <person name="Grimwood J."/>
            <person name="Kramer R."/>
            <person name="Lindquist E."/>
            <person name="Lucas S."/>
            <person name="Salamov A."/>
            <person name="McFadden G.I."/>
            <person name="Lane C.E."/>
            <person name="Keeling P.J."/>
            <person name="Gray M.W."/>
            <person name="Grigoriev I.V."/>
            <person name="Archibald J.M."/>
        </authorList>
    </citation>
    <scope>NUCLEOTIDE SEQUENCE</scope>
    <source>
        <strain evidence="5">CCMP2712</strain>
    </source>
</reference>
<proteinExistence type="predicted"/>
<evidence type="ECO:0000256" key="1">
    <source>
        <dbReference type="SAM" id="Coils"/>
    </source>
</evidence>
<dbReference type="PaxDb" id="55529-EKX39729"/>
<dbReference type="OMA" id="FYTWYDN"/>
<dbReference type="GeneID" id="17296501"/>
<evidence type="ECO:0000313" key="4">
    <source>
        <dbReference type="EnsemblProtists" id="EKX39729"/>
    </source>
</evidence>
<reference evidence="3 5" key="1">
    <citation type="journal article" date="2012" name="Nature">
        <title>Algal genomes reveal evolutionary mosaicism and the fate of nucleomorphs.</title>
        <authorList>
            <consortium name="DOE Joint Genome Institute"/>
            <person name="Curtis B.A."/>
            <person name="Tanifuji G."/>
            <person name="Burki F."/>
            <person name="Gruber A."/>
            <person name="Irimia M."/>
            <person name="Maruyama S."/>
            <person name="Arias M.C."/>
            <person name="Ball S.G."/>
            <person name="Gile G.H."/>
            <person name="Hirakawa Y."/>
            <person name="Hopkins J.F."/>
            <person name="Kuo A."/>
            <person name="Rensing S.A."/>
            <person name="Schmutz J."/>
            <person name="Symeonidi A."/>
            <person name="Elias M."/>
            <person name="Eveleigh R.J."/>
            <person name="Herman E.K."/>
            <person name="Klute M.J."/>
            <person name="Nakayama T."/>
            <person name="Obornik M."/>
            <person name="Reyes-Prieto A."/>
            <person name="Armbrust E.V."/>
            <person name="Aves S.J."/>
            <person name="Beiko R.G."/>
            <person name="Coutinho P."/>
            <person name="Dacks J.B."/>
            <person name="Durnford D.G."/>
            <person name="Fast N.M."/>
            <person name="Green B.R."/>
            <person name="Grisdale C.J."/>
            <person name="Hempel F."/>
            <person name="Henrissat B."/>
            <person name="Hoppner M.P."/>
            <person name="Ishida K."/>
            <person name="Kim E."/>
            <person name="Koreny L."/>
            <person name="Kroth P.G."/>
            <person name="Liu Y."/>
            <person name="Malik S.B."/>
            <person name="Maier U.G."/>
            <person name="McRose D."/>
            <person name="Mock T."/>
            <person name="Neilson J.A."/>
            <person name="Onodera N.T."/>
            <person name="Poole A.M."/>
            <person name="Pritham E.J."/>
            <person name="Richards T.A."/>
            <person name="Rocap G."/>
            <person name="Roy S.W."/>
            <person name="Sarai C."/>
            <person name="Schaack S."/>
            <person name="Shirato S."/>
            <person name="Slamovits C.H."/>
            <person name="Spencer D.F."/>
            <person name="Suzuki S."/>
            <person name="Worden A.Z."/>
            <person name="Zauner S."/>
            <person name="Barry K."/>
            <person name="Bell C."/>
            <person name="Bharti A.K."/>
            <person name="Crow J.A."/>
            <person name="Grimwood J."/>
            <person name="Kramer R."/>
            <person name="Lindquist E."/>
            <person name="Lucas S."/>
            <person name="Salamov A."/>
            <person name="McFadden G.I."/>
            <person name="Lane C.E."/>
            <person name="Keeling P.J."/>
            <person name="Gray M.W."/>
            <person name="Grigoriev I.V."/>
            <person name="Archibald J.M."/>
        </authorList>
    </citation>
    <scope>NUCLEOTIDE SEQUENCE</scope>
    <source>
        <strain evidence="3 5">CCMP2712</strain>
    </source>
</reference>
<evidence type="ECO:0000313" key="3">
    <source>
        <dbReference type="EMBL" id="EKX39729.1"/>
    </source>
</evidence>
<reference evidence="4" key="3">
    <citation type="submission" date="2016-03" db="UniProtKB">
        <authorList>
            <consortium name="EnsemblProtists"/>
        </authorList>
    </citation>
    <scope>IDENTIFICATION</scope>
</reference>
<feature type="region of interest" description="Disordered" evidence="2">
    <location>
        <begin position="1807"/>
        <end position="1839"/>
    </location>
</feature>
<keyword evidence="5" id="KW-1185">Reference proteome</keyword>
<dbReference type="EMBL" id="JH993037">
    <property type="protein sequence ID" value="EKX39729.1"/>
    <property type="molecule type" value="Genomic_DNA"/>
</dbReference>
<feature type="region of interest" description="Disordered" evidence="2">
    <location>
        <begin position="325"/>
        <end position="357"/>
    </location>
</feature>
<feature type="region of interest" description="Disordered" evidence="2">
    <location>
        <begin position="1082"/>
        <end position="1115"/>
    </location>
</feature>
<feature type="region of interest" description="Disordered" evidence="2">
    <location>
        <begin position="549"/>
        <end position="581"/>
    </location>
</feature>
<evidence type="ECO:0000256" key="2">
    <source>
        <dbReference type="SAM" id="MobiDB-lite"/>
    </source>
</evidence>
<evidence type="ECO:0000313" key="5">
    <source>
        <dbReference type="Proteomes" id="UP000011087"/>
    </source>
</evidence>
<feature type="coiled-coil region" evidence="1">
    <location>
        <begin position="160"/>
        <end position="187"/>
    </location>
</feature>
<gene>
    <name evidence="3" type="ORF">GUITHDRAFT_114227</name>
</gene>
<dbReference type="HOGENOM" id="CLU_232774_0_0_1"/>
<dbReference type="EnsemblProtists" id="EKX39729">
    <property type="protein sequence ID" value="EKX39729"/>
    <property type="gene ID" value="GUITHDRAFT_114227"/>
</dbReference>
<sequence length="2075" mass="241018">MSHWLEYLQRKKFHRRILGPPTSKRSEVFCITLARTQEQAELKGDLQLLQDEIKADVINAVAPLVPAEQASVRISIKKICLDHSDSFRAIAEYDCSCEPDLAEEVTVQSKNKWSSLRLKGKWTSQILSHNKIREKHFFQSRWIQAIKTDFFSHLKEEARKQKEYNTLESLKQKAELLQTQTQAYQVRDQKKEEKLKITAKKFVLLIQEQDTNIAFKEWESQVKSQKQKQTQKSNWIERSSKMALGAAFDGFCAQVAWVKDKKATCERVVRRMLHSQLAGAFDRLVEATEKLRRQRAMISSCLTRWRGSEVADSFEGWREEAGRSRAERAEAAREEERQRRERELEGDQQRAEQAARSERERLEATCRQAVQRMLRWQAAGAFDAFYGRVKEVHEQRERKREAVRRLMHRELWGAFEGFREAVEAARSREERALATLGRWRAPEKTRAFEVWVEHWEESREAAMLAGHERAREELAAALAREQERQRGLSERVVRRMLHSQLAGAFDRLVEATEKLRRQRAMISSCLTRWRGSEVADSFEGWREEAGRSRAERAEAAREEERQRRERELEGDQQRAEQAARSERERLEATCRRAVQRMLRWQAAGAFDAFYGRVKEVQEQRERKREAVRRLMHRELWGAFEGFRDFVDFRVWSRSQWLNKLQSYFSFCLSDWFDRFVSNCLFSQSNRLKHTLVRQISRSSQLQADVCKHKERVTQLIEFFSRYAYLFLVRYGFDAFAICHLRKQRMGKAVLRYLRKVFKMFGSALLQSKRARVMKLKQNDQDVSRIKLLVFHEWKDCVQNGKSEQELHSRQELLDDLQAKLVAVELDRASQPAAVALKLNCDGREALKDSNSTNSLSNQVQDDISTALGVDPSAVSILCYERGSVIAEVALKKDPGVSSRKPGDMVDDLLAQAVDMSSKLRGTATGRILVTAETHGSVSEQVCESIRRAYEQRVQAGDQRVNEMMEAYASELKELQSTLDNSLERREATMKTIHRRLMKQSLSEAFDDFCAQVAWVKDKKATCERVVRRMLHSQLAGAFDRLVEATEKLRRQRAMISSCLTRWRGSEVADSFEGWREEAGRSRAERAEAAREEERQRRERELEGDQQRAEQAARSERERLEATCRRAVQRMLRWQAAGAFDAFYGRVKEVQEQRERKREAVRRLMHRELWGAFEGFREAVEAARSREERALATLGRWRAPEKTRAFEVWVEHWEESREAAMLAGHERAREELAAALAREQERQRGLSERVVRRMLHSQLAGAFDRLVEATEKLRRQRAMISSCLTRWRGSEVADSFEGWREEAGRSRAERAEAAREEERQRRERELEGDQQRAEQAARSERERLEATCRRAVQRMLRWQAAGAFDAFYGRVKEVQEQRERKREAVRRLMHRELWGAFEGFREAVEAARSREERALATLGRWRAPEKTRAFEVWVEHWEESREAAMLAGHERAREELAAALAREKEEGRQRVGRACRMAIYRMLQDKVAMHFEAFASGVAASKLERAEAEAELGAAFEGLRRAGEQARNRRSAAAVRGVRMCEVAAVACASMLTDVVLAWREEAGRSRAERAEAAREEERQRRERELEGDQQRAEQAARSERERLEATCRRAVQRMLRWQAAGAFDAFYGRVELWGAFEGFREAVEAARSREERALATLGRWRAPEKTRAFEVWVEHWEESREAAMLAGHERAREELAAALAREQEEGRQRVGRACRMAIYRMLQDKVAMHFEAFASGVAASKLERAEAEAELGAAFEGLRRAGEQARNRRSAAAVRGVRMCEVAAVACASMLTDVVLAWREEAGRSRAERAEAAREEERQRRERELEGDQQRAEQAARSERERLEATCRRAVQRMLRWQAAGAFDAFYGRVQEVQEQRERKREAVRRLMHRELWGAFEGFREAVEAARSREERALATLGRWRAPEKTRAFEVWVEHWEESREVLHRIAGMRGGQVHLNSDSSVSRVPFLHAPFLAWKTCIIVRKRTCLLEARYSKLVKGATAKMVLFGWSRTSSKHLIEAASSFRSSRQLNTVAMTCAFAMWRINVERCVRAQMQSRISVLIQTIANLSTGPDFVA</sequence>
<dbReference type="Proteomes" id="UP000011087">
    <property type="component" value="Unassembled WGS sequence"/>
</dbReference>
<name>L1IV16_GUITC</name>
<organism evidence="3">
    <name type="scientific">Guillardia theta (strain CCMP2712)</name>
    <name type="common">Cryptophyte</name>
    <dbReference type="NCBI Taxonomy" id="905079"/>
    <lineage>
        <taxon>Eukaryota</taxon>
        <taxon>Cryptophyceae</taxon>
        <taxon>Pyrenomonadales</taxon>
        <taxon>Geminigeraceae</taxon>
        <taxon>Guillardia</taxon>
    </lineage>
</organism>
<feature type="coiled-coil region" evidence="1">
    <location>
        <begin position="464"/>
        <end position="491"/>
    </location>
</feature>
<evidence type="ECO:0008006" key="6">
    <source>
        <dbReference type="Google" id="ProtNLM"/>
    </source>
</evidence>
<dbReference type="OrthoDB" id="10692799at2759"/>
<feature type="coiled-coil region" evidence="1">
    <location>
        <begin position="964"/>
        <end position="991"/>
    </location>
</feature>
<dbReference type="RefSeq" id="XP_005826709.1">
    <property type="nucleotide sequence ID" value="XM_005826652.1"/>
</dbReference>
<keyword evidence="1" id="KW-0175">Coiled coil</keyword>
<accession>L1IV16</accession>
<protein>
    <recommendedName>
        <fullName evidence="6">Sfi1 spindle body domain-containing protein</fullName>
    </recommendedName>
</protein>
<dbReference type="KEGG" id="gtt:GUITHDRAFT_114227"/>
<feature type="coiled-coil region" evidence="1">
    <location>
        <begin position="1221"/>
        <end position="1248"/>
    </location>
</feature>
<feature type="region of interest" description="Disordered" evidence="2">
    <location>
        <begin position="1306"/>
        <end position="1339"/>
    </location>
</feature>
<feature type="region of interest" description="Disordered" evidence="2">
    <location>
        <begin position="1567"/>
        <end position="1599"/>
    </location>
</feature>